<organism evidence="1 2">
    <name type="scientific">Marixanthomonas spongiae</name>
    <dbReference type="NCBI Taxonomy" id="2174845"/>
    <lineage>
        <taxon>Bacteria</taxon>
        <taxon>Pseudomonadati</taxon>
        <taxon>Bacteroidota</taxon>
        <taxon>Flavobacteriia</taxon>
        <taxon>Flavobacteriales</taxon>
        <taxon>Flavobacteriaceae</taxon>
        <taxon>Marixanthomonas</taxon>
    </lineage>
</organism>
<keyword evidence="2" id="KW-1185">Reference proteome</keyword>
<proteinExistence type="predicted"/>
<reference evidence="1 2" key="1">
    <citation type="submission" date="2018-04" db="EMBL/GenBank/DDBJ databases">
        <title>Marixanthomonas spongiae HN-E44 sp. nov., isolated from a marine sponge.</title>
        <authorList>
            <person name="Luo L."/>
            <person name="Zhuang L."/>
        </authorList>
    </citation>
    <scope>NUCLEOTIDE SEQUENCE [LARGE SCALE GENOMIC DNA]</scope>
    <source>
        <strain evidence="1 2">HN-E44</strain>
    </source>
</reference>
<name>A0A2U0HX12_9FLAO</name>
<evidence type="ECO:0000313" key="2">
    <source>
        <dbReference type="Proteomes" id="UP000245962"/>
    </source>
</evidence>
<accession>A0A2U0HX12</accession>
<dbReference type="Proteomes" id="UP000245962">
    <property type="component" value="Unassembled WGS sequence"/>
</dbReference>
<evidence type="ECO:0000313" key="1">
    <source>
        <dbReference type="EMBL" id="PVW13411.1"/>
    </source>
</evidence>
<dbReference type="EMBL" id="QEHR01000009">
    <property type="protein sequence ID" value="PVW13411.1"/>
    <property type="molecule type" value="Genomic_DNA"/>
</dbReference>
<dbReference type="AlphaFoldDB" id="A0A2U0HX12"/>
<comment type="caution">
    <text evidence="1">The sequence shown here is derived from an EMBL/GenBank/DDBJ whole genome shotgun (WGS) entry which is preliminary data.</text>
</comment>
<gene>
    <name evidence="1" type="ORF">DDV96_13695</name>
</gene>
<sequence>MRTRLLNLIKLLNFILTYFCYTTNVKLNKGAWNGDKRLKHGQFSSDNEEFKKAHNTVYVIITPIRALRFID</sequence>
<protein>
    <submittedName>
        <fullName evidence="1">Uncharacterized protein</fullName>
    </submittedName>
</protein>